<dbReference type="InterPro" id="IPR036691">
    <property type="entry name" value="Endo/exonu/phosph_ase_sf"/>
</dbReference>
<keyword evidence="1" id="KW-0812">Transmembrane</keyword>
<keyword evidence="3" id="KW-1185">Reference proteome</keyword>
<keyword evidence="2" id="KW-0255">Endonuclease</keyword>
<dbReference type="SUPFAM" id="SSF56219">
    <property type="entry name" value="DNase I-like"/>
    <property type="match status" value="1"/>
</dbReference>
<evidence type="ECO:0000313" key="2">
    <source>
        <dbReference type="EMBL" id="ERK56441.1"/>
    </source>
</evidence>
<protein>
    <submittedName>
        <fullName evidence="2">Endonuclease/exonuclease/phosphatase family protein</fullName>
    </submittedName>
</protein>
<dbReference type="AlphaFoldDB" id="U2QIZ9"/>
<dbReference type="Gene3D" id="3.60.10.10">
    <property type="entry name" value="Endonuclease/exonuclease/phosphatase"/>
    <property type="match status" value="1"/>
</dbReference>
<proteinExistence type="predicted"/>
<dbReference type="PATRIC" id="fig|1321820.3.peg.1313"/>
<name>U2QIZ9_9BACL</name>
<gene>
    <name evidence="2" type="ORF">HMPREF1983_01358</name>
</gene>
<comment type="caution">
    <text evidence="2">The sequence shown here is derived from an EMBL/GenBank/DDBJ whole genome shotgun (WGS) entry which is preliminary data.</text>
</comment>
<keyword evidence="1" id="KW-1133">Transmembrane helix</keyword>
<evidence type="ECO:0000313" key="3">
    <source>
        <dbReference type="Proteomes" id="UP000016637"/>
    </source>
</evidence>
<keyword evidence="2" id="KW-0540">Nuclease</keyword>
<dbReference type="GO" id="GO:0004519">
    <property type="term" value="F:endonuclease activity"/>
    <property type="evidence" value="ECO:0007669"/>
    <property type="project" value="UniProtKB-KW"/>
</dbReference>
<keyword evidence="1" id="KW-0472">Membrane</keyword>
<evidence type="ECO:0000256" key="1">
    <source>
        <dbReference type="SAM" id="Phobius"/>
    </source>
</evidence>
<dbReference type="RefSeq" id="WP_021752898.1">
    <property type="nucleotide sequence ID" value="NZ_KI271828.1"/>
</dbReference>
<keyword evidence="2" id="KW-0378">Hydrolase</keyword>
<organism evidence="2 3">
    <name type="scientific">Gemella bergeri ATCC 700627</name>
    <dbReference type="NCBI Taxonomy" id="1321820"/>
    <lineage>
        <taxon>Bacteria</taxon>
        <taxon>Bacillati</taxon>
        <taxon>Bacillota</taxon>
        <taxon>Bacilli</taxon>
        <taxon>Bacillales</taxon>
        <taxon>Gemellaceae</taxon>
        <taxon>Gemella</taxon>
    </lineage>
</organism>
<dbReference type="GO" id="GO:0016020">
    <property type="term" value="C:membrane"/>
    <property type="evidence" value="ECO:0007669"/>
    <property type="project" value="GOC"/>
</dbReference>
<dbReference type="Proteomes" id="UP000016637">
    <property type="component" value="Unassembled WGS sequence"/>
</dbReference>
<sequence length="352" mass="40379">MKKIFKIILYAILTCLLLFGALVGYLMATEYKPKDIEKLSVVGTGGKVVELNKDYSALDWNIGYAGLDKDEDFFMDGGEMVLPLDKNHVEENLENISKIIKNENTDITFIQEIDEDSKRSYNINQVEYLNKELGLNSILAYNFKVKYIPYPLPPLGKVNSGIYTATKYNIDKAERYQMPIPFNFPEKIANLKRGFSVIYSKIKNSDKQLVLINAHLDAYDKGNKGKIAQTKQLVEFIEKEYKKGNYVLVGADFNQSLRELSKEELGKVPLDLWRAENFDKNLLPSNFKLYHGTNSARLTNKPYKKGEKDIYEFVIDGYIASDNIEVSSVETLPHDYRYSDHNPVKLKFKLKG</sequence>
<dbReference type="GO" id="GO:0004527">
    <property type="term" value="F:exonuclease activity"/>
    <property type="evidence" value="ECO:0007669"/>
    <property type="project" value="UniProtKB-KW"/>
</dbReference>
<dbReference type="HOGENOM" id="CLU_065532_0_0_9"/>
<dbReference type="GO" id="GO:0006506">
    <property type="term" value="P:GPI anchor biosynthetic process"/>
    <property type="evidence" value="ECO:0007669"/>
    <property type="project" value="TreeGrafter"/>
</dbReference>
<keyword evidence="2" id="KW-0269">Exonuclease</keyword>
<accession>U2QIZ9</accession>
<dbReference type="PANTHER" id="PTHR14859:SF1">
    <property type="entry name" value="PGAP2-INTERACTING PROTEIN"/>
    <property type="match status" value="1"/>
</dbReference>
<dbReference type="eggNOG" id="COG3568">
    <property type="taxonomic scope" value="Bacteria"/>
</dbReference>
<reference evidence="2 3" key="1">
    <citation type="submission" date="2013-08" db="EMBL/GenBank/DDBJ databases">
        <authorList>
            <person name="Weinstock G."/>
            <person name="Sodergren E."/>
            <person name="Wylie T."/>
            <person name="Fulton L."/>
            <person name="Fulton R."/>
            <person name="Fronick C."/>
            <person name="O'Laughlin M."/>
            <person name="Godfrey J."/>
            <person name="Miner T."/>
            <person name="Herter B."/>
            <person name="Appelbaum E."/>
            <person name="Cordes M."/>
            <person name="Lek S."/>
            <person name="Wollam A."/>
            <person name="Pepin K.H."/>
            <person name="Palsikar V.B."/>
            <person name="Mitreva M."/>
            <person name="Wilson R.K."/>
        </authorList>
    </citation>
    <scope>NUCLEOTIDE SEQUENCE [LARGE SCALE GENOMIC DNA]</scope>
    <source>
        <strain evidence="2 3">ATCC 700627</strain>
    </source>
</reference>
<dbReference type="PANTHER" id="PTHR14859">
    <property type="entry name" value="CALCOFLUOR WHITE HYPERSENSITIVE PROTEIN PRECURSOR"/>
    <property type="match status" value="1"/>
</dbReference>
<dbReference type="InterPro" id="IPR051916">
    <property type="entry name" value="GPI-anchor_lipid_remodeler"/>
</dbReference>
<feature type="transmembrane region" description="Helical" evidence="1">
    <location>
        <begin position="7"/>
        <end position="28"/>
    </location>
</feature>
<dbReference type="EMBL" id="AWVP01000090">
    <property type="protein sequence ID" value="ERK56441.1"/>
    <property type="molecule type" value="Genomic_DNA"/>
</dbReference>